<dbReference type="PANTHER" id="PTHR30146">
    <property type="entry name" value="LACI-RELATED TRANSCRIPTIONAL REPRESSOR"/>
    <property type="match status" value="1"/>
</dbReference>
<dbReference type="Gene3D" id="3.40.50.2300">
    <property type="match status" value="2"/>
</dbReference>
<dbReference type="PROSITE" id="PS50932">
    <property type="entry name" value="HTH_LACI_2"/>
    <property type="match status" value="1"/>
</dbReference>
<dbReference type="InterPro" id="IPR028082">
    <property type="entry name" value="Peripla_BP_I"/>
</dbReference>
<gene>
    <name evidence="6" type="ORF">FYJ85_06435</name>
</gene>
<comment type="caution">
    <text evidence="6">The sequence shown here is derived from an EMBL/GenBank/DDBJ whole genome shotgun (WGS) entry which is preliminary data.</text>
</comment>
<dbReference type="GO" id="GO:0000976">
    <property type="term" value="F:transcription cis-regulatory region binding"/>
    <property type="evidence" value="ECO:0007669"/>
    <property type="project" value="TreeGrafter"/>
</dbReference>
<sequence length="335" mass="37390">MKEKATAGIKLADVARYAGTSASTVSRVLNNQPGISEATRAIVLEALRAIGYNPEATGSVAPVRDSRTRIDILICPLAEQKNPMELNYYGAMLKGIRQATDSSKINLKMTIFTGEAETLPKSENTAGVLLLETPSEDLRRYLNEAKIPFVILSNNTGTYSEDLVSVDKFGESLRLCGYLAGIGIRRLGLLLPRIDLIYCEGFRCGMARHGLPIADSDIHLTKNTDLSHYVAPVHRMLEEGNLPEALVVASYAAADFCTEMFRMKKIRVPEDIRLVAFTDEEGEDNPNYITMRFDSVEMGRLAMERLLRKIGQPERKPHHIIVPMRFSMKQDKEKR</sequence>
<evidence type="ECO:0000313" key="7">
    <source>
        <dbReference type="Proteomes" id="UP000435649"/>
    </source>
</evidence>
<dbReference type="InterPro" id="IPR046335">
    <property type="entry name" value="LacI/GalR-like_sensor"/>
</dbReference>
<accession>A0A844FZA3</accession>
<keyword evidence="7" id="KW-1185">Reference proteome</keyword>
<protein>
    <submittedName>
        <fullName evidence="6">LacI family transcriptional regulator</fullName>
    </submittedName>
</protein>
<evidence type="ECO:0000256" key="3">
    <source>
        <dbReference type="ARBA" id="ARBA00023125"/>
    </source>
</evidence>
<proteinExistence type="predicted"/>
<keyword evidence="3" id="KW-0238">DNA-binding</keyword>
<evidence type="ECO:0000259" key="5">
    <source>
        <dbReference type="PROSITE" id="PS50932"/>
    </source>
</evidence>
<feature type="domain" description="HTH lacI-type" evidence="5">
    <location>
        <begin position="9"/>
        <end position="63"/>
    </location>
</feature>
<reference evidence="6 7" key="1">
    <citation type="submission" date="2019-08" db="EMBL/GenBank/DDBJ databases">
        <title>In-depth cultivation of the pig gut microbiome towards novel bacterial diversity and tailored functional studies.</title>
        <authorList>
            <person name="Wylensek D."/>
            <person name="Hitch T.C.A."/>
            <person name="Clavel T."/>
        </authorList>
    </citation>
    <scope>NUCLEOTIDE SEQUENCE [LARGE SCALE GENOMIC DNA]</scope>
    <source>
        <strain evidence="6 7">BBE-744-WT-12</strain>
    </source>
</reference>
<dbReference type="InterPro" id="IPR010982">
    <property type="entry name" value="Lambda_DNA-bd_dom_sf"/>
</dbReference>
<dbReference type="SUPFAM" id="SSF47413">
    <property type="entry name" value="lambda repressor-like DNA-binding domains"/>
    <property type="match status" value="1"/>
</dbReference>
<evidence type="ECO:0000313" key="6">
    <source>
        <dbReference type="EMBL" id="MST96680.1"/>
    </source>
</evidence>
<name>A0A844FZA3_9BACT</name>
<dbReference type="RefSeq" id="WP_154417399.1">
    <property type="nucleotide sequence ID" value="NZ_DBFCGB010000130.1"/>
</dbReference>
<dbReference type="AlphaFoldDB" id="A0A844FZA3"/>
<dbReference type="Pfam" id="PF13377">
    <property type="entry name" value="Peripla_BP_3"/>
    <property type="match status" value="1"/>
</dbReference>
<dbReference type="Gene3D" id="1.10.260.40">
    <property type="entry name" value="lambda repressor-like DNA-binding domains"/>
    <property type="match status" value="1"/>
</dbReference>
<dbReference type="EMBL" id="VUNS01000005">
    <property type="protein sequence ID" value="MST96680.1"/>
    <property type="molecule type" value="Genomic_DNA"/>
</dbReference>
<dbReference type="CDD" id="cd06267">
    <property type="entry name" value="PBP1_LacI_sugar_binding-like"/>
    <property type="match status" value="1"/>
</dbReference>
<keyword evidence="2" id="KW-0805">Transcription regulation</keyword>
<dbReference type="GO" id="GO:0003700">
    <property type="term" value="F:DNA-binding transcription factor activity"/>
    <property type="evidence" value="ECO:0007669"/>
    <property type="project" value="TreeGrafter"/>
</dbReference>
<evidence type="ECO:0000256" key="2">
    <source>
        <dbReference type="ARBA" id="ARBA00023015"/>
    </source>
</evidence>
<dbReference type="PANTHER" id="PTHR30146:SF148">
    <property type="entry name" value="HTH-TYPE TRANSCRIPTIONAL REPRESSOR PURR-RELATED"/>
    <property type="match status" value="1"/>
</dbReference>
<evidence type="ECO:0000256" key="4">
    <source>
        <dbReference type="ARBA" id="ARBA00023163"/>
    </source>
</evidence>
<keyword evidence="1" id="KW-0678">Repressor</keyword>
<dbReference type="SMART" id="SM00354">
    <property type="entry name" value="HTH_LACI"/>
    <property type="match status" value="1"/>
</dbReference>
<dbReference type="InterPro" id="IPR000843">
    <property type="entry name" value="HTH_LacI"/>
</dbReference>
<dbReference type="CDD" id="cd01392">
    <property type="entry name" value="HTH_LacI"/>
    <property type="match status" value="1"/>
</dbReference>
<keyword evidence="4" id="KW-0804">Transcription</keyword>
<dbReference type="SUPFAM" id="SSF53822">
    <property type="entry name" value="Periplasmic binding protein-like I"/>
    <property type="match status" value="1"/>
</dbReference>
<dbReference type="Proteomes" id="UP000435649">
    <property type="component" value="Unassembled WGS sequence"/>
</dbReference>
<dbReference type="Pfam" id="PF00356">
    <property type="entry name" value="LacI"/>
    <property type="match status" value="1"/>
</dbReference>
<organism evidence="6 7">
    <name type="scientific">Victivallis lenta</name>
    <dbReference type="NCBI Taxonomy" id="2606640"/>
    <lineage>
        <taxon>Bacteria</taxon>
        <taxon>Pseudomonadati</taxon>
        <taxon>Lentisphaerota</taxon>
        <taxon>Lentisphaeria</taxon>
        <taxon>Victivallales</taxon>
        <taxon>Victivallaceae</taxon>
        <taxon>Victivallis</taxon>
    </lineage>
</organism>
<evidence type="ECO:0000256" key="1">
    <source>
        <dbReference type="ARBA" id="ARBA00022491"/>
    </source>
</evidence>